<dbReference type="AlphaFoldDB" id="A0A167PCG8"/>
<reference evidence="2" key="1">
    <citation type="submission" date="2015-06" db="EMBL/GenBank/DDBJ databases">
        <title>Expansion of signal transduction pathways in fungi by whole-genome duplication.</title>
        <authorList>
            <consortium name="DOE Joint Genome Institute"/>
            <person name="Corrochano L.M."/>
            <person name="Kuo A."/>
            <person name="Marcet-Houben M."/>
            <person name="Polaino S."/>
            <person name="Salamov A."/>
            <person name="Villalobos J.M."/>
            <person name="Alvarez M.I."/>
            <person name="Avalos J."/>
            <person name="Benito E.P."/>
            <person name="Benoit I."/>
            <person name="Burger G."/>
            <person name="Camino L.P."/>
            <person name="Canovas D."/>
            <person name="Cerda-Olmedo E."/>
            <person name="Cheng J.-F."/>
            <person name="Dominguez A."/>
            <person name="Elias M."/>
            <person name="Eslava A.P."/>
            <person name="Glaser F."/>
            <person name="Grimwood J."/>
            <person name="Gutierrez G."/>
            <person name="Heitman J."/>
            <person name="Henrissat B."/>
            <person name="Iturriaga E.A."/>
            <person name="Lang B.F."/>
            <person name="Lavin J.L."/>
            <person name="Lee S."/>
            <person name="Li W."/>
            <person name="Lindquist E."/>
            <person name="Lopez-Garcia S."/>
            <person name="Luque E.M."/>
            <person name="Marcos A.T."/>
            <person name="Martin J."/>
            <person name="McCluskey K."/>
            <person name="Medina H.R."/>
            <person name="Miralles-Duran A."/>
            <person name="Miyazaki A."/>
            <person name="Munoz-Torres E."/>
            <person name="Oguiza J.A."/>
            <person name="Ohm R."/>
            <person name="Olmedo M."/>
            <person name="Orejas M."/>
            <person name="Ortiz-Castellanos L."/>
            <person name="Pisabarro A.G."/>
            <person name="Rodriguez-Romero J."/>
            <person name="Ruiz-Herrera J."/>
            <person name="Ruiz-Vazquez R."/>
            <person name="Sanz C."/>
            <person name="Schackwitz W."/>
            <person name="Schmutz J."/>
            <person name="Shahriari M."/>
            <person name="Shelest E."/>
            <person name="Silva-Franco F."/>
            <person name="Soanes D."/>
            <person name="Syed K."/>
            <person name="Tagua V.G."/>
            <person name="Talbot N.J."/>
            <person name="Thon M."/>
            <person name="De vries R.P."/>
            <person name="Wiebenga A."/>
            <person name="Yadav J.S."/>
            <person name="Braun E.L."/>
            <person name="Baker S."/>
            <person name="Garre V."/>
            <person name="Horwitz B."/>
            <person name="Torres-Martinez S."/>
            <person name="Idnurm A."/>
            <person name="Herrera-Estrella A."/>
            <person name="Gabaldon T."/>
            <person name="Grigoriev I.V."/>
        </authorList>
    </citation>
    <scope>NUCLEOTIDE SEQUENCE [LARGE SCALE GENOMIC DNA]</scope>
    <source>
        <strain evidence="2">NRRL 1555(-)</strain>
    </source>
</reference>
<accession>A0A167PCG8</accession>
<proteinExistence type="predicted"/>
<evidence type="ECO:0000313" key="1">
    <source>
        <dbReference type="EMBL" id="OAD77659.1"/>
    </source>
</evidence>
<dbReference type="VEuPathDB" id="FungiDB:PHYBLDRAFT_60787"/>
<dbReference type="GeneID" id="29001602"/>
<evidence type="ECO:0000313" key="2">
    <source>
        <dbReference type="Proteomes" id="UP000077315"/>
    </source>
</evidence>
<sequence>MKQFEPFPVDPNLIINVIFDAFLSFRFKQVTVLLISLSASRDTNQAISTIDTMKAVVQDKNFTRYFILYIVSNIRNCKSHSYEKEGSLNESKFTSKSESMFELELFHSSLKSMFVWKWHLINLENNITLANLNKEQQSQLADISSIFSPPHSPTS</sequence>
<gene>
    <name evidence="1" type="ORF">PHYBLDRAFT_60787</name>
</gene>
<organism evidence="1 2">
    <name type="scientific">Phycomyces blakesleeanus (strain ATCC 8743b / DSM 1359 / FGSC 10004 / NBRC 33097 / NRRL 1555)</name>
    <dbReference type="NCBI Taxonomy" id="763407"/>
    <lineage>
        <taxon>Eukaryota</taxon>
        <taxon>Fungi</taxon>
        <taxon>Fungi incertae sedis</taxon>
        <taxon>Mucoromycota</taxon>
        <taxon>Mucoromycotina</taxon>
        <taxon>Mucoromycetes</taxon>
        <taxon>Mucorales</taxon>
        <taxon>Phycomycetaceae</taxon>
        <taxon>Phycomyces</taxon>
    </lineage>
</organism>
<protein>
    <submittedName>
        <fullName evidence="1">Uncharacterized protein</fullName>
    </submittedName>
</protein>
<name>A0A167PCG8_PHYB8</name>
<dbReference type="OrthoDB" id="2289259at2759"/>
<dbReference type="InParanoid" id="A0A167PCG8"/>
<dbReference type="RefSeq" id="XP_018295699.1">
    <property type="nucleotide sequence ID" value="XM_018440696.1"/>
</dbReference>
<dbReference type="Proteomes" id="UP000077315">
    <property type="component" value="Unassembled WGS sequence"/>
</dbReference>
<dbReference type="EMBL" id="KV440974">
    <property type="protein sequence ID" value="OAD77659.1"/>
    <property type="molecule type" value="Genomic_DNA"/>
</dbReference>
<keyword evidence="2" id="KW-1185">Reference proteome</keyword>